<comment type="similarity">
    <text evidence="1">Belongs to the thioesterase PaaI family.</text>
</comment>
<dbReference type="Proteomes" id="UP001597283">
    <property type="component" value="Unassembled WGS sequence"/>
</dbReference>
<dbReference type="Pfam" id="PF03061">
    <property type="entry name" value="4HBT"/>
    <property type="match status" value="1"/>
</dbReference>
<gene>
    <name evidence="4" type="ORF">ACFSC3_18595</name>
</gene>
<sequence>MASVVRPPFAGHWIEAELGNTGAWSVGVVWLNRESSAYCLHVGPQHCNAFGVMHGGAMATFADSQLCADPSYPTDAAPRTPTITLTVDYLAPVDVAAWLLLTGRVLRRTQTLIFTEAAVTVDGQLAARSNAIYRNFQHAGA</sequence>
<feature type="domain" description="Thioesterase" evidence="3">
    <location>
        <begin position="50"/>
        <end position="123"/>
    </location>
</feature>
<proteinExistence type="inferred from homology"/>
<organism evidence="4 5">
    <name type="scientific">Sphingomonas floccifaciens</name>
    <dbReference type="NCBI Taxonomy" id="1844115"/>
    <lineage>
        <taxon>Bacteria</taxon>
        <taxon>Pseudomonadati</taxon>
        <taxon>Pseudomonadota</taxon>
        <taxon>Alphaproteobacteria</taxon>
        <taxon>Sphingomonadales</taxon>
        <taxon>Sphingomonadaceae</taxon>
        <taxon>Sphingomonas</taxon>
    </lineage>
</organism>
<protein>
    <submittedName>
        <fullName evidence="4">PaaI family thioesterase</fullName>
        <ecNumber evidence="4">3.1.2.-</ecNumber>
    </submittedName>
</protein>
<dbReference type="SUPFAM" id="SSF54637">
    <property type="entry name" value="Thioesterase/thiol ester dehydrase-isomerase"/>
    <property type="match status" value="1"/>
</dbReference>
<dbReference type="GO" id="GO:0016787">
    <property type="term" value="F:hydrolase activity"/>
    <property type="evidence" value="ECO:0007669"/>
    <property type="project" value="UniProtKB-KW"/>
</dbReference>
<evidence type="ECO:0000313" key="5">
    <source>
        <dbReference type="Proteomes" id="UP001597283"/>
    </source>
</evidence>
<dbReference type="PANTHER" id="PTHR21660:SF1">
    <property type="entry name" value="ACYL-COENZYME A THIOESTERASE 13"/>
    <property type="match status" value="1"/>
</dbReference>
<evidence type="ECO:0000256" key="2">
    <source>
        <dbReference type="ARBA" id="ARBA00022801"/>
    </source>
</evidence>
<dbReference type="CDD" id="cd03443">
    <property type="entry name" value="PaaI_thioesterase"/>
    <property type="match status" value="1"/>
</dbReference>
<keyword evidence="5" id="KW-1185">Reference proteome</keyword>
<evidence type="ECO:0000259" key="3">
    <source>
        <dbReference type="Pfam" id="PF03061"/>
    </source>
</evidence>
<dbReference type="InterPro" id="IPR006683">
    <property type="entry name" value="Thioestr_dom"/>
</dbReference>
<dbReference type="InterPro" id="IPR039298">
    <property type="entry name" value="ACOT13"/>
</dbReference>
<dbReference type="EMBL" id="JBHUFC010000023">
    <property type="protein sequence ID" value="MFD1789567.1"/>
    <property type="molecule type" value="Genomic_DNA"/>
</dbReference>
<keyword evidence="2 4" id="KW-0378">Hydrolase</keyword>
<accession>A0ABW4NHJ6</accession>
<reference evidence="5" key="1">
    <citation type="journal article" date="2019" name="Int. J. Syst. Evol. Microbiol.">
        <title>The Global Catalogue of Microorganisms (GCM) 10K type strain sequencing project: providing services to taxonomists for standard genome sequencing and annotation.</title>
        <authorList>
            <consortium name="The Broad Institute Genomics Platform"/>
            <consortium name="The Broad Institute Genome Sequencing Center for Infectious Disease"/>
            <person name="Wu L."/>
            <person name="Ma J."/>
        </authorList>
    </citation>
    <scope>NUCLEOTIDE SEQUENCE [LARGE SCALE GENOMIC DNA]</scope>
    <source>
        <strain evidence="5">Q85</strain>
    </source>
</reference>
<name>A0ABW4NHJ6_9SPHN</name>
<dbReference type="EC" id="3.1.2.-" evidence="4"/>
<dbReference type="RefSeq" id="WP_380941595.1">
    <property type="nucleotide sequence ID" value="NZ_JBHUFC010000023.1"/>
</dbReference>
<dbReference type="Gene3D" id="3.10.129.10">
    <property type="entry name" value="Hotdog Thioesterase"/>
    <property type="match status" value="1"/>
</dbReference>
<evidence type="ECO:0000256" key="1">
    <source>
        <dbReference type="ARBA" id="ARBA00008324"/>
    </source>
</evidence>
<evidence type="ECO:0000313" key="4">
    <source>
        <dbReference type="EMBL" id="MFD1789567.1"/>
    </source>
</evidence>
<dbReference type="PANTHER" id="PTHR21660">
    <property type="entry name" value="THIOESTERASE SUPERFAMILY MEMBER-RELATED"/>
    <property type="match status" value="1"/>
</dbReference>
<dbReference type="InterPro" id="IPR029069">
    <property type="entry name" value="HotDog_dom_sf"/>
</dbReference>
<comment type="caution">
    <text evidence="4">The sequence shown here is derived from an EMBL/GenBank/DDBJ whole genome shotgun (WGS) entry which is preliminary data.</text>
</comment>